<dbReference type="AlphaFoldDB" id="B2KB54"/>
<proteinExistence type="predicted"/>
<accession>B2KB54</accession>
<dbReference type="PANTHER" id="PTHR32322:SF18">
    <property type="entry name" value="S-ADENOSYLMETHIONINE_S-ADENOSYLHOMOCYSTEINE TRANSPORTER"/>
    <property type="match status" value="1"/>
</dbReference>
<feature type="transmembrane region" description="Helical" evidence="6">
    <location>
        <begin position="35"/>
        <end position="51"/>
    </location>
</feature>
<keyword evidence="4 6" id="KW-1133">Transmembrane helix</keyword>
<gene>
    <name evidence="8" type="ordered locus">Emin_0251</name>
</gene>
<evidence type="ECO:0000256" key="5">
    <source>
        <dbReference type="ARBA" id="ARBA00023136"/>
    </source>
</evidence>
<dbReference type="KEGG" id="emi:Emin_0251"/>
<evidence type="ECO:0000313" key="8">
    <source>
        <dbReference type="EMBL" id="ACC97813.1"/>
    </source>
</evidence>
<feature type="transmembrane region" description="Helical" evidence="6">
    <location>
        <begin position="269"/>
        <end position="287"/>
    </location>
</feature>
<feature type="transmembrane region" description="Helical" evidence="6">
    <location>
        <begin position="180"/>
        <end position="201"/>
    </location>
</feature>
<feature type="transmembrane region" description="Helical" evidence="6">
    <location>
        <begin position="244"/>
        <end position="263"/>
    </location>
</feature>
<feature type="domain" description="EamA" evidence="7">
    <location>
        <begin position="3"/>
        <end position="134"/>
    </location>
</feature>
<dbReference type="InterPro" id="IPR000620">
    <property type="entry name" value="EamA_dom"/>
</dbReference>
<protein>
    <submittedName>
        <fullName evidence="8">Permeases of the drug/metabolite transporter (DMT) superfamily protein</fullName>
    </submittedName>
</protein>
<feature type="transmembrane region" description="Helical" evidence="6">
    <location>
        <begin position="153"/>
        <end position="173"/>
    </location>
</feature>
<feature type="domain" description="EamA" evidence="7">
    <location>
        <begin position="150"/>
        <end position="286"/>
    </location>
</feature>
<dbReference type="OrthoDB" id="9805239at2"/>
<feature type="transmembrane region" description="Helical" evidence="6">
    <location>
        <begin position="123"/>
        <end position="141"/>
    </location>
</feature>
<keyword evidence="3 6" id="KW-0812">Transmembrane</keyword>
<evidence type="ECO:0000256" key="2">
    <source>
        <dbReference type="ARBA" id="ARBA00022475"/>
    </source>
</evidence>
<keyword evidence="5 6" id="KW-0472">Membrane</keyword>
<evidence type="ECO:0000256" key="4">
    <source>
        <dbReference type="ARBA" id="ARBA00022989"/>
    </source>
</evidence>
<evidence type="ECO:0000256" key="3">
    <source>
        <dbReference type="ARBA" id="ARBA00022692"/>
    </source>
</evidence>
<keyword evidence="2" id="KW-1003">Cell membrane</keyword>
<evidence type="ECO:0000256" key="6">
    <source>
        <dbReference type="SAM" id="Phobius"/>
    </source>
</evidence>
<dbReference type="Gene3D" id="1.10.3730.20">
    <property type="match status" value="1"/>
</dbReference>
<dbReference type="RefSeq" id="WP_012414428.1">
    <property type="nucleotide sequence ID" value="NC_010644.1"/>
</dbReference>
<feature type="transmembrane region" description="Helical" evidence="6">
    <location>
        <begin position="63"/>
        <end position="79"/>
    </location>
</feature>
<keyword evidence="9" id="KW-1185">Reference proteome</keyword>
<reference evidence="8 9" key="1">
    <citation type="journal article" date="2009" name="Appl. Environ. Microbiol.">
        <title>Genomic analysis of 'Elusimicrobium minutum,' the first cultivated representative of the phylum 'Elusimicrobia' (formerly termite group 1).</title>
        <authorList>
            <person name="Herlemann D.P.R."/>
            <person name="Geissinger O."/>
            <person name="Ikeda-Ohtsubo W."/>
            <person name="Kunin V."/>
            <person name="Sun H."/>
            <person name="Lapidus A."/>
            <person name="Hugenholtz P."/>
            <person name="Brune A."/>
        </authorList>
    </citation>
    <scope>NUCLEOTIDE SEQUENCE [LARGE SCALE GENOMIC DNA]</scope>
    <source>
        <strain evidence="8 9">Pei191</strain>
    </source>
</reference>
<sequence>MIYIKLFASILFWSLTFYFVKTALAECGVTTLVFARSVLGLLVVTLFLREFKWLKTLTKKDWLRFFFLAMVGVVIQQNVQGYATMHTSTNHAGWLVALSPIFVAFTMVAFFKERLPKDKMMGFIICILGVLLIFLSKQTFVDGSSMSTLKGDLIFVATAVNWVFYVVPMSIWFKNMPNLRITFCLFLAAVTIMLPIEIVSGSLKDFAHMGPRALSALAYLGIFCSGFAFIFYNEGIEKIGPSKASAFIYAQPLFTMVFGYILLGEVISKEAFIGGALILCGLYLINVRRKRLKRFYITLIRYFRV</sequence>
<dbReference type="GO" id="GO:0005886">
    <property type="term" value="C:plasma membrane"/>
    <property type="evidence" value="ECO:0007669"/>
    <property type="project" value="UniProtKB-SubCell"/>
</dbReference>
<dbReference type="SUPFAM" id="SSF103481">
    <property type="entry name" value="Multidrug resistance efflux transporter EmrE"/>
    <property type="match status" value="2"/>
</dbReference>
<dbReference type="Pfam" id="PF00892">
    <property type="entry name" value="EamA"/>
    <property type="match status" value="2"/>
</dbReference>
<evidence type="ECO:0000313" key="9">
    <source>
        <dbReference type="Proteomes" id="UP000001029"/>
    </source>
</evidence>
<organism evidence="8 9">
    <name type="scientific">Elusimicrobium minutum (strain Pei191)</name>
    <dbReference type="NCBI Taxonomy" id="445932"/>
    <lineage>
        <taxon>Bacteria</taxon>
        <taxon>Pseudomonadati</taxon>
        <taxon>Elusimicrobiota</taxon>
        <taxon>Elusimicrobia</taxon>
        <taxon>Elusimicrobiales</taxon>
        <taxon>Elusimicrobiaceae</taxon>
        <taxon>Elusimicrobium</taxon>
    </lineage>
</organism>
<evidence type="ECO:0000256" key="1">
    <source>
        <dbReference type="ARBA" id="ARBA00004651"/>
    </source>
</evidence>
<evidence type="ECO:0000259" key="7">
    <source>
        <dbReference type="Pfam" id="PF00892"/>
    </source>
</evidence>
<dbReference type="HOGENOM" id="CLU_033863_21_3_0"/>
<name>B2KB54_ELUMP</name>
<dbReference type="STRING" id="445932.Emin_0251"/>
<dbReference type="InterPro" id="IPR037185">
    <property type="entry name" value="EmrE-like"/>
</dbReference>
<feature type="transmembrane region" description="Helical" evidence="6">
    <location>
        <begin position="213"/>
        <end position="232"/>
    </location>
</feature>
<feature type="transmembrane region" description="Helical" evidence="6">
    <location>
        <begin position="91"/>
        <end position="111"/>
    </location>
</feature>
<dbReference type="EMBL" id="CP001055">
    <property type="protein sequence ID" value="ACC97813.1"/>
    <property type="molecule type" value="Genomic_DNA"/>
</dbReference>
<dbReference type="PANTHER" id="PTHR32322">
    <property type="entry name" value="INNER MEMBRANE TRANSPORTER"/>
    <property type="match status" value="1"/>
</dbReference>
<dbReference type="Proteomes" id="UP000001029">
    <property type="component" value="Chromosome"/>
</dbReference>
<dbReference type="InterPro" id="IPR050638">
    <property type="entry name" value="AA-Vitamin_Transporters"/>
</dbReference>
<comment type="subcellular location">
    <subcellularLocation>
        <location evidence="1">Cell membrane</location>
        <topology evidence="1">Multi-pass membrane protein</topology>
    </subcellularLocation>
</comment>